<organism evidence="1 2">
    <name type="scientific">Microbacterium ginsengiterrae</name>
    <dbReference type="NCBI Taxonomy" id="546115"/>
    <lineage>
        <taxon>Bacteria</taxon>
        <taxon>Bacillati</taxon>
        <taxon>Actinomycetota</taxon>
        <taxon>Actinomycetes</taxon>
        <taxon>Micrococcales</taxon>
        <taxon>Microbacteriaceae</taxon>
        <taxon>Microbacterium</taxon>
    </lineage>
</organism>
<comment type="caution">
    <text evidence="1">The sequence shown here is derived from an EMBL/GenBank/DDBJ whole genome shotgun (WGS) entry which is preliminary data.</text>
</comment>
<dbReference type="InterPro" id="IPR012349">
    <property type="entry name" value="Split_barrel_FMN-bd"/>
</dbReference>
<sequence>MITELPERECRELLATTTVGRIGFVADDRVHIFPVNYAVSGDAIVLRTSSDGVLHRLSDEEPAVAFEIDYHDDLGGGGWSVLIQGRLSPTDERSAASARHVSAWAGGERESMLSVRIETIAGRRVRRERP</sequence>
<protein>
    <submittedName>
        <fullName evidence="1">Nitroimidazol reductase NimA-like FMN-containing flavoprotein (Pyridoxamine 5'-phosphate oxidase superfamily)</fullName>
    </submittedName>
</protein>
<name>A0A7W9CDG9_9MICO</name>
<dbReference type="InterPro" id="IPR024747">
    <property type="entry name" value="Pyridox_Oxase-rel"/>
</dbReference>
<dbReference type="AlphaFoldDB" id="A0A7W9CDG9"/>
<dbReference type="Gene3D" id="2.30.110.10">
    <property type="entry name" value="Electron Transport, Fmn-binding Protein, Chain A"/>
    <property type="match status" value="1"/>
</dbReference>
<dbReference type="EMBL" id="JACHMU010000001">
    <property type="protein sequence ID" value="MBB5743481.1"/>
    <property type="molecule type" value="Genomic_DNA"/>
</dbReference>
<evidence type="ECO:0000313" key="2">
    <source>
        <dbReference type="Proteomes" id="UP000517712"/>
    </source>
</evidence>
<dbReference type="RefSeq" id="WP_184283382.1">
    <property type="nucleotide sequence ID" value="NZ_BAAAPG010000001.1"/>
</dbReference>
<dbReference type="SUPFAM" id="SSF50475">
    <property type="entry name" value="FMN-binding split barrel"/>
    <property type="match status" value="1"/>
</dbReference>
<reference evidence="1 2" key="1">
    <citation type="submission" date="2020-08" db="EMBL/GenBank/DDBJ databases">
        <title>Sequencing the genomes of 1000 actinobacteria strains.</title>
        <authorList>
            <person name="Klenk H.-P."/>
        </authorList>
    </citation>
    <scope>NUCLEOTIDE SEQUENCE [LARGE SCALE GENOMIC DNA]</scope>
    <source>
        <strain evidence="1 2">DSM 24823</strain>
    </source>
</reference>
<evidence type="ECO:0000313" key="1">
    <source>
        <dbReference type="EMBL" id="MBB5743481.1"/>
    </source>
</evidence>
<accession>A0A7W9CDG9</accession>
<gene>
    <name evidence="1" type="ORF">HD600_001978</name>
</gene>
<dbReference type="Pfam" id="PF12900">
    <property type="entry name" value="Pyridox_ox_2"/>
    <property type="match status" value="1"/>
</dbReference>
<dbReference type="Proteomes" id="UP000517712">
    <property type="component" value="Unassembled WGS sequence"/>
</dbReference>
<proteinExistence type="predicted"/>
<keyword evidence="2" id="KW-1185">Reference proteome</keyword>